<evidence type="ECO:0000256" key="6">
    <source>
        <dbReference type="SAM" id="MobiDB-lite"/>
    </source>
</evidence>
<keyword evidence="9" id="KW-1185">Reference proteome</keyword>
<evidence type="ECO:0000313" key="9">
    <source>
        <dbReference type="Proteomes" id="UP000287168"/>
    </source>
</evidence>
<accession>A0A3S3WJI4</accession>
<evidence type="ECO:0000256" key="2">
    <source>
        <dbReference type="ARBA" id="ARBA00022490"/>
    </source>
</evidence>
<evidence type="ECO:0000256" key="1">
    <source>
        <dbReference type="ARBA" id="ARBA00004496"/>
    </source>
</evidence>
<dbReference type="Pfam" id="PF05194">
    <property type="entry name" value="UreE_C"/>
    <property type="match status" value="1"/>
</dbReference>
<dbReference type="InterPro" id="IPR004029">
    <property type="entry name" value="UreE_N"/>
</dbReference>
<sequence length="177" mass="19856">MLTVTRLMPVTPEGHYDHITLDYDGRLLRRKLLTTDHGVEFMFDQPALVNLDDYQGMELSDGTIVEILPAVEELVEIRGNLPRLAWHIGNRHTPCAIEADRLLIRRDHVLEKMLRFLEADIRYIAAPFTPEGGAYGQGRTMGHDHGPAQNHGHDHSHSHSHGGGQPHVHGPGCSHDH</sequence>
<dbReference type="GO" id="GO:0019627">
    <property type="term" value="P:urea metabolic process"/>
    <property type="evidence" value="ECO:0007669"/>
    <property type="project" value="InterPro"/>
</dbReference>
<evidence type="ECO:0000256" key="5">
    <source>
        <dbReference type="HAMAP-Rule" id="MF_00822"/>
    </source>
</evidence>
<dbReference type="GO" id="GO:0005737">
    <property type="term" value="C:cytoplasm"/>
    <property type="evidence" value="ECO:0007669"/>
    <property type="project" value="UniProtKB-SubCell"/>
</dbReference>
<dbReference type="SUPFAM" id="SSF69287">
    <property type="entry name" value="Urease metallochaperone UreE, N-terminal domain"/>
    <property type="match status" value="1"/>
</dbReference>
<evidence type="ECO:0000256" key="4">
    <source>
        <dbReference type="ARBA" id="ARBA00023186"/>
    </source>
</evidence>
<dbReference type="Proteomes" id="UP000287168">
    <property type="component" value="Unassembled WGS sequence"/>
</dbReference>
<protein>
    <recommendedName>
        <fullName evidence="5">Urease accessory protein UreE</fullName>
    </recommendedName>
</protein>
<reference evidence="8 9" key="1">
    <citation type="journal article" date="2015" name="Int. J. Syst. Evol. Microbiol.">
        <title>Gemmobacter intermedius sp. nov., isolated from a white stork (Ciconia ciconia).</title>
        <authorList>
            <person name="Kampfer P."/>
            <person name="Jerzak L."/>
            <person name="Wilharm G."/>
            <person name="Golke J."/>
            <person name="Busse H.J."/>
            <person name="Glaeser S.P."/>
        </authorList>
    </citation>
    <scope>NUCLEOTIDE SEQUENCE [LARGE SCALE GENOMIC DNA]</scope>
    <source>
        <strain evidence="8 9">119/4</strain>
    </source>
</reference>
<evidence type="ECO:0000256" key="3">
    <source>
        <dbReference type="ARBA" id="ARBA00022596"/>
    </source>
</evidence>
<dbReference type="Gene3D" id="3.30.70.790">
    <property type="entry name" value="UreE, C-terminal domain"/>
    <property type="match status" value="1"/>
</dbReference>
<dbReference type="EMBL" id="SBLC01000022">
    <property type="protein sequence ID" value="RWY39542.1"/>
    <property type="molecule type" value="Genomic_DNA"/>
</dbReference>
<comment type="function">
    <text evidence="5">Involved in urease metallocenter assembly. Binds nickel. Probably functions as a nickel donor during metallocenter assembly.</text>
</comment>
<feature type="compositionally biased region" description="Basic and acidic residues" evidence="6">
    <location>
        <begin position="141"/>
        <end position="157"/>
    </location>
</feature>
<proteinExistence type="inferred from homology"/>
<dbReference type="GO" id="GO:0051082">
    <property type="term" value="F:unfolded protein binding"/>
    <property type="evidence" value="ECO:0007669"/>
    <property type="project" value="UniProtKB-UniRule"/>
</dbReference>
<comment type="subcellular location">
    <subcellularLocation>
        <location evidence="1 5">Cytoplasm</location>
    </subcellularLocation>
</comment>
<comment type="caution">
    <text evidence="8">The sequence shown here is derived from an EMBL/GenBank/DDBJ whole genome shotgun (WGS) entry which is preliminary data.</text>
</comment>
<dbReference type="InterPro" id="IPR012406">
    <property type="entry name" value="UreE"/>
</dbReference>
<dbReference type="InterPro" id="IPR036118">
    <property type="entry name" value="UreE_N_sf"/>
</dbReference>
<feature type="domain" description="UreE urease accessory N-terminal" evidence="7">
    <location>
        <begin position="1"/>
        <end position="65"/>
    </location>
</feature>
<dbReference type="SUPFAM" id="SSF69737">
    <property type="entry name" value="Urease metallochaperone UreE, C-terminal domain"/>
    <property type="match status" value="1"/>
</dbReference>
<dbReference type="GO" id="GO:0006457">
    <property type="term" value="P:protein folding"/>
    <property type="evidence" value="ECO:0007669"/>
    <property type="project" value="InterPro"/>
</dbReference>
<organism evidence="8 9">
    <name type="scientific">Falsigemmobacter intermedius</name>
    <dbReference type="NCBI Taxonomy" id="1553448"/>
    <lineage>
        <taxon>Bacteria</taxon>
        <taxon>Pseudomonadati</taxon>
        <taxon>Pseudomonadota</taxon>
        <taxon>Alphaproteobacteria</taxon>
        <taxon>Rhodobacterales</taxon>
        <taxon>Paracoccaceae</taxon>
        <taxon>Falsigemmobacter</taxon>
    </lineage>
</organism>
<feature type="compositionally biased region" description="Low complexity" evidence="6">
    <location>
        <begin position="166"/>
        <end position="177"/>
    </location>
</feature>
<dbReference type="OrthoDB" id="9802215at2"/>
<evidence type="ECO:0000259" key="7">
    <source>
        <dbReference type="SMART" id="SM00988"/>
    </source>
</evidence>
<gene>
    <name evidence="5" type="primary">ureE</name>
    <name evidence="8" type="ORF">EP867_13985</name>
</gene>
<dbReference type="InterPro" id="IPR007864">
    <property type="entry name" value="UreE_C_dom"/>
</dbReference>
<dbReference type="SMART" id="SM00988">
    <property type="entry name" value="UreE_N"/>
    <property type="match status" value="1"/>
</dbReference>
<dbReference type="RefSeq" id="WP_128490104.1">
    <property type="nucleotide sequence ID" value="NZ_JBHLXB010000049.1"/>
</dbReference>
<feature type="region of interest" description="Disordered" evidence="6">
    <location>
        <begin position="134"/>
        <end position="177"/>
    </location>
</feature>
<keyword evidence="2 5" id="KW-0963">Cytoplasm</keyword>
<evidence type="ECO:0000313" key="8">
    <source>
        <dbReference type="EMBL" id="RWY39542.1"/>
    </source>
</evidence>
<comment type="similarity">
    <text evidence="5">Belongs to the UreE family.</text>
</comment>
<dbReference type="PIRSF" id="PIRSF036402">
    <property type="entry name" value="Ureas_acces_UreE"/>
    <property type="match status" value="1"/>
</dbReference>
<keyword evidence="4 5" id="KW-0143">Chaperone</keyword>
<dbReference type="GO" id="GO:0065003">
    <property type="term" value="P:protein-containing complex assembly"/>
    <property type="evidence" value="ECO:0007669"/>
    <property type="project" value="InterPro"/>
</dbReference>
<dbReference type="GO" id="GO:0016151">
    <property type="term" value="F:nickel cation binding"/>
    <property type="evidence" value="ECO:0007669"/>
    <property type="project" value="UniProtKB-UniRule"/>
</dbReference>
<name>A0A3S3WJI4_9RHOB</name>
<keyword evidence="3 5" id="KW-0533">Nickel</keyword>
<dbReference type="AlphaFoldDB" id="A0A3S3WJI4"/>
<dbReference type="HAMAP" id="MF_00822">
    <property type="entry name" value="UreE"/>
    <property type="match status" value="1"/>
</dbReference>